<dbReference type="EMBL" id="ML977503">
    <property type="protein sequence ID" value="KAF2131233.1"/>
    <property type="molecule type" value="Genomic_DNA"/>
</dbReference>
<evidence type="ECO:0000256" key="7">
    <source>
        <dbReference type="ARBA" id="ARBA00023136"/>
    </source>
</evidence>
<feature type="transmembrane region" description="Helical" evidence="10">
    <location>
        <begin position="151"/>
        <end position="171"/>
    </location>
</feature>
<feature type="transmembrane region" description="Helical" evidence="10">
    <location>
        <begin position="114"/>
        <end position="139"/>
    </location>
</feature>
<evidence type="ECO:0000256" key="6">
    <source>
        <dbReference type="ARBA" id="ARBA00022989"/>
    </source>
</evidence>
<gene>
    <name evidence="11" type="ORF">P153DRAFT_313723</name>
</gene>
<dbReference type="Pfam" id="PF02133">
    <property type="entry name" value="Transp_cyt_pur"/>
    <property type="match status" value="1"/>
</dbReference>
<comment type="subcellular location">
    <subcellularLocation>
        <location evidence="1">Membrane</location>
        <topology evidence="1">Multi-pass membrane protein</topology>
    </subcellularLocation>
</comment>
<evidence type="ECO:0000256" key="5">
    <source>
        <dbReference type="ARBA" id="ARBA00022692"/>
    </source>
</evidence>
<evidence type="ECO:0000313" key="12">
    <source>
        <dbReference type="Proteomes" id="UP000799771"/>
    </source>
</evidence>
<feature type="transmembrane region" description="Helical" evidence="10">
    <location>
        <begin position="460"/>
        <end position="484"/>
    </location>
</feature>
<evidence type="ECO:0000256" key="2">
    <source>
        <dbReference type="ARBA" id="ARBA00008974"/>
    </source>
</evidence>
<dbReference type="FunFam" id="1.10.4160.10:FF:000002">
    <property type="entry name" value="Purine-cytosine permease fcyB"/>
    <property type="match status" value="1"/>
</dbReference>
<reference evidence="11" key="1">
    <citation type="journal article" date="2020" name="Stud. Mycol.">
        <title>101 Dothideomycetes genomes: a test case for predicting lifestyles and emergence of pathogens.</title>
        <authorList>
            <person name="Haridas S."/>
            <person name="Albert R."/>
            <person name="Binder M."/>
            <person name="Bloem J."/>
            <person name="Labutti K."/>
            <person name="Salamov A."/>
            <person name="Andreopoulos B."/>
            <person name="Baker S."/>
            <person name="Barry K."/>
            <person name="Bills G."/>
            <person name="Bluhm B."/>
            <person name="Cannon C."/>
            <person name="Castanera R."/>
            <person name="Culley D."/>
            <person name="Daum C."/>
            <person name="Ezra D."/>
            <person name="Gonzalez J."/>
            <person name="Henrissat B."/>
            <person name="Kuo A."/>
            <person name="Liang C."/>
            <person name="Lipzen A."/>
            <person name="Lutzoni F."/>
            <person name="Magnuson J."/>
            <person name="Mondo S."/>
            <person name="Nolan M."/>
            <person name="Ohm R."/>
            <person name="Pangilinan J."/>
            <person name="Park H.-J."/>
            <person name="Ramirez L."/>
            <person name="Alfaro M."/>
            <person name="Sun H."/>
            <person name="Tritt A."/>
            <person name="Yoshinaga Y."/>
            <person name="Zwiers L.-H."/>
            <person name="Turgeon B."/>
            <person name="Goodwin S."/>
            <person name="Spatafora J."/>
            <person name="Crous P."/>
            <person name="Grigoriev I."/>
        </authorList>
    </citation>
    <scope>NUCLEOTIDE SEQUENCE</scope>
    <source>
        <strain evidence="11">CBS 119687</strain>
    </source>
</reference>
<proteinExistence type="inferred from homology"/>
<dbReference type="GO" id="GO:0015851">
    <property type="term" value="P:nucleobase transport"/>
    <property type="evidence" value="ECO:0007669"/>
    <property type="project" value="UniProtKB-ARBA"/>
</dbReference>
<evidence type="ECO:0000256" key="4">
    <source>
        <dbReference type="ARBA" id="ARBA00022553"/>
    </source>
</evidence>
<evidence type="ECO:0000256" key="3">
    <source>
        <dbReference type="ARBA" id="ARBA00022448"/>
    </source>
</evidence>
<organism evidence="11 12">
    <name type="scientific">Dothidotthia symphoricarpi CBS 119687</name>
    <dbReference type="NCBI Taxonomy" id="1392245"/>
    <lineage>
        <taxon>Eukaryota</taxon>
        <taxon>Fungi</taxon>
        <taxon>Dikarya</taxon>
        <taxon>Ascomycota</taxon>
        <taxon>Pezizomycotina</taxon>
        <taxon>Dothideomycetes</taxon>
        <taxon>Pleosporomycetidae</taxon>
        <taxon>Pleosporales</taxon>
        <taxon>Dothidotthiaceae</taxon>
        <taxon>Dothidotthia</taxon>
    </lineage>
</organism>
<accession>A0A6A6AJ27</accession>
<sequence length="526" mass="57566">MSSPVYDLEKNPKEAGEGSIPSESHNPYYGNEGAVPGESFEVGNSFYAKAQRFAGKLKIEQRGIERVPEDERTDTGFKALLNVSTMWLSANMVVSSFAIGVLAKTLFYLGFADAILVCLFFNLIGILPVCFFSTFGPVFGLRQMVLSRFWFGWWGAKLIAVFNVLACIGWSSVNSIVGAQLINTVNSDVPGYAGIIIIAILTFAITLFGYKIVHAYEFWSWIPTFIVFLIVVGVFGHTGDFVNLKWESGTSELGSCLSFAATVYGFATGWTSYAADYTVYQPSSQSRVKVFFWTFAGLIIPLLFTEFLGIAIATATSINDGDNIYQAGYTASGSGGLLGAVLVTHLGTFGKFCLVLLALSIIANNCPNLYSVGLTVQVFGRWTQRIPRFIWTGVATACYIAIAIPGYSHFEDVLENFMNFIGYWLAIYEGISLCDHFVFKRGLQGYVVGDYDKPENLPPSFAAVIAFCFGVAGMVTGMSQTWFVGPIARHAGAPPFGGDCGSELGFAFGFVMYLILRPIELKYFKR</sequence>
<dbReference type="Gene3D" id="1.10.4160.10">
    <property type="entry name" value="Hydantoin permease"/>
    <property type="match status" value="1"/>
</dbReference>
<feature type="transmembrane region" description="Helical" evidence="10">
    <location>
        <begin position="420"/>
        <end position="439"/>
    </location>
</feature>
<name>A0A6A6AJ27_9PLEO</name>
<feature type="transmembrane region" description="Helical" evidence="10">
    <location>
        <begin position="291"/>
        <end position="315"/>
    </location>
</feature>
<dbReference type="GeneID" id="54405324"/>
<evidence type="ECO:0000256" key="1">
    <source>
        <dbReference type="ARBA" id="ARBA00004141"/>
    </source>
</evidence>
<evidence type="ECO:0000256" key="10">
    <source>
        <dbReference type="SAM" id="Phobius"/>
    </source>
</evidence>
<dbReference type="GO" id="GO:0005886">
    <property type="term" value="C:plasma membrane"/>
    <property type="evidence" value="ECO:0007669"/>
    <property type="project" value="TreeGrafter"/>
</dbReference>
<comment type="similarity">
    <text evidence="2 8">Belongs to the purine-cytosine permease (2.A.39) family.</text>
</comment>
<feature type="transmembrane region" description="Helical" evidence="10">
    <location>
        <begin position="335"/>
        <end position="359"/>
    </location>
</feature>
<feature type="transmembrane region" description="Helical" evidence="10">
    <location>
        <begin position="191"/>
        <end position="211"/>
    </location>
</feature>
<dbReference type="CDD" id="cd11484">
    <property type="entry name" value="SLC-NCS1sbd_CobB-like"/>
    <property type="match status" value="1"/>
</dbReference>
<protein>
    <submittedName>
        <fullName evidence="11">Purine-cytosine permease</fullName>
    </submittedName>
</protein>
<evidence type="ECO:0000313" key="11">
    <source>
        <dbReference type="EMBL" id="KAF2131233.1"/>
    </source>
</evidence>
<keyword evidence="7 8" id="KW-0472">Membrane</keyword>
<dbReference type="GO" id="GO:0022857">
    <property type="term" value="F:transmembrane transporter activity"/>
    <property type="evidence" value="ECO:0007669"/>
    <property type="project" value="InterPro"/>
</dbReference>
<dbReference type="InterPro" id="IPR001248">
    <property type="entry name" value="Pur-cyt_permease"/>
</dbReference>
<dbReference type="PIRSF" id="PIRSF002744">
    <property type="entry name" value="Pur-cyt_permease"/>
    <property type="match status" value="1"/>
</dbReference>
<keyword evidence="12" id="KW-1185">Reference proteome</keyword>
<feature type="transmembrane region" description="Helical" evidence="10">
    <location>
        <begin position="218"/>
        <end position="237"/>
    </location>
</feature>
<dbReference type="InterPro" id="IPR026030">
    <property type="entry name" value="Pur-cyt_permease_Fcy2/21/22"/>
</dbReference>
<keyword evidence="4" id="KW-0597">Phosphoprotein</keyword>
<keyword evidence="3 8" id="KW-0813">Transport</keyword>
<evidence type="ECO:0000256" key="9">
    <source>
        <dbReference type="SAM" id="MobiDB-lite"/>
    </source>
</evidence>
<dbReference type="PANTHER" id="PTHR31806">
    <property type="entry name" value="PURINE-CYTOSINE PERMEASE FCY2-RELATED"/>
    <property type="match status" value="1"/>
</dbReference>
<feature type="transmembrane region" description="Helical" evidence="10">
    <location>
        <begin position="496"/>
        <end position="516"/>
    </location>
</feature>
<dbReference type="AlphaFoldDB" id="A0A6A6AJ27"/>
<dbReference type="Proteomes" id="UP000799771">
    <property type="component" value="Unassembled WGS sequence"/>
</dbReference>
<keyword evidence="6 10" id="KW-1133">Transmembrane helix</keyword>
<feature type="transmembrane region" description="Helical" evidence="10">
    <location>
        <begin position="257"/>
        <end position="279"/>
    </location>
</feature>
<feature type="compositionally biased region" description="Basic and acidic residues" evidence="9">
    <location>
        <begin position="7"/>
        <end position="16"/>
    </location>
</feature>
<feature type="transmembrane region" description="Helical" evidence="10">
    <location>
        <begin position="87"/>
        <end position="108"/>
    </location>
</feature>
<dbReference type="PANTHER" id="PTHR31806:SF1">
    <property type="entry name" value="PURINE-CYTOSINE PERMEASE FCY2-RELATED"/>
    <property type="match status" value="1"/>
</dbReference>
<evidence type="ECO:0000256" key="8">
    <source>
        <dbReference type="PIRNR" id="PIRNR002744"/>
    </source>
</evidence>
<dbReference type="GO" id="GO:0000329">
    <property type="term" value="C:fungal-type vacuole membrane"/>
    <property type="evidence" value="ECO:0007669"/>
    <property type="project" value="TreeGrafter"/>
</dbReference>
<feature type="transmembrane region" description="Helical" evidence="10">
    <location>
        <begin position="389"/>
        <end position="408"/>
    </location>
</feature>
<keyword evidence="5 10" id="KW-0812">Transmembrane</keyword>
<dbReference type="OrthoDB" id="2116389at2759"/>
<dbReference type="RefSeq" id="XP_033525620.1">
    <property type="nucleotide sequence ID" value="XM_033664892.1"/>
</dbReference>
<feature type="region of interest" description="Disordered" evidence="9">
    <location>
        <begin position="1"/>
        <end position="32"/>
    </location>
</feature>